<evidence type="ECO:0000259" key="1">
    <source>
        <dbReference type="Pfam" id="PF22957"/>
    </source>
</evidence>
<dbReference type="PANTHER" id="PTHR23019">
    <property type="entry name" value="NUCLEAR PORE MEMBRANE GLYCOPROTEIN GP210-RELATED"/>
    <property type="match status" value="1"/>
</dbReference>
<feature type="domain" description="NUP210 C-terminal Ig-like" evidence="1">
    <location>
        <begin position="72"/>
        <end position="240"/>
    </location>
</feature>
<dbReference type="GO" id="GO:0005643">
    <property type="term" value="C:nuclear pore"/>
    <property type="evidence" value="ECO:0007669"/>
    <property type="project" value="TreeGrafter"/>
</dbReference>
<dbReference type="InterPro" id="IPR045197">
    <property type="entry name" value="NUP210-like"/>
</dbReference>
<keyword evidence="3" id="KW-1185">Reference proteome</keyword>
<dbReference type="AlphaFoldDB" id="A0A3P7MSQ0"/>
<dbReference type="Proteomes" id="UP000271889">
    <property type="component" value="Unassembled WGS sequence"/>
</dbReference>
<dbReference type="PANTHER" id="PTHR23019:SF0">
    <property type="entry name" value="NUCLEAR PORE MEMBRANE GLYCOPROTEIN 210"/>
    <property type="match status" value="1"/>
</dbReference>
<proteinExistence type="predicted"/>
<name>A0A3P7MSQ0_CYLGO</name>
<dbReference type="EMBL" id="UYRV01115952">
    <property type="protein sequence ID" value="VDN29780.1"/>
    <property type="molecule type" value="Genomic_DNA"/>
</dbReference>
<reference evidence="2 3" key="1">
    <citation type="submission" date="2018-11" db="EMBL/GenBank/DDBJ databases">
        <authorList>
            <consortium name="Pathogen Informatics"/>
        </authorList>
    </citation>
    <scope>NUCLEOTIDE SEQUENCE [LARGE SCALE GENOMIC DNA]</scope>
</reference>
<evidence type="ECO:0000313" key="3">
    <source>
        <dbReference type="Proteomes" id="UP000271889"/>
    </source>
</evidence>
<sequence>MLYPSHRHPIVSDIVCFNSPLTGIARWESSNGRIEWLDVERGIAKLAHPGPTHVTVKGAEQKLTNSLSIAPAQSLSFAKDLPNVVSNAEGSSYLFPVIIGSNETSSSHEAAAGCTEEQLSALSTIRAPFDCTTAFTCNKMGPAVNILSAKAVFVPKIGSYACVVERQEAGQVHMDIAGANQVDLNIIAKWTGDTQIKNAVASTVFHMAMRVLESEIQLSDMDKKSAVLSIQVPSYQHRSVNANGCPGDIVTVAETRHPSGANNGANKFFLIKASGLCCCKWQ</sequence>
<dbReference type="Pfam" id="PF22957">
    <property type="entry name" value="NUP210_Ig"/>
    <property type="match status" value="1"/>
</dbReference>
<evidence type="ECO:0000313" key="2">
    <source>
        <dbReference type="EMBL" id="VDN29780.1"/>
    </source>
</evidence>
<protein>
    <recommendedName>
        <fullName evidence="1">NUP210 C-terminal Ig-like domain-containing protein</fullName>
    </recommendedName>
</protein>
<dbReference type="OrthoDB" id="361283at2759"/>
<organism evidence="2 3">
    <name type="scientific">Cylicostephanus goldi</name>
    <name type="common">Nematode worm</name>
    <dbReference type="NCBI Taxonomy" id="71465"/>
    <lineage>
        <taxon>Eukaryota</taxon>
        <taxon>Metazoa</taxon>
        <taxon>Ecdysozoa</taxon>
        <taxon>Nematoda</taxon>
        <taxon>Chromadorea</taxon>
        <taxon>Rhabditida</taxon>
        <taxon>Rhabditina</taxon>
        <taxon>Rhabditomorpha</taxon>
        <taxon>Strongyloidea</taxon>
        <taxon>Strongylidae</taxon>
        <taxon>Cylicostephanus</taxon>
    </lineage>
</organism>
<gene>
    <name evidence="2" type="ORF">CGOC_LOCUS11353</name>
</gene>
<accession>A0A3P7MSQ0</accession>
<dbReference type="InterPro" id="IPR055095">
    <property type="entry name" value="NUP210_Ig_C"/>
</dbReference>